<reference evidence="3" key="2">
    <citation type="submission" date="2020-09" db="EMBL/GenBank/DDBJ databases">
        <authorList>
            <person name="Sun Q."/>
            <person name="Zhou Y."/>
        </authorList>
    </citation>
    <scope>NUCLEOTIDE SEQUENCE</scope>
    <source>
        <strain evidence="3">CGMCC 4.7308</strain>
    </source>
</reference>
<reference evidence="3" key="1">
    <citation type="journal article" date="2014" name="Int. J. Syst. Evol. Microbiol.">
        <title>Complete genome sequence of Corynebacterium casei LMG S-19264T (=DSM 44701T), isolated from a smear-ripened cheese.</title>
        <authorList>
            <consortium name="US DOE Joint Genome Institute (JGI-PGF)"/>
            <person name="Walter F."/>
            <person name="Albersmeier A."/>
            <person name="Kalinowski J."/>
            <person name="Ruckert C."/>
        </authorList>
    </citation>
    <scope>NUCLEOTIDE SEQUENCE</scope>
    <source>
        <strain evidence="3">CGMCC 4.7308</strain>
    </source>
</reference>
<dbReference type="InterPro" id="IPR023485">
    <property type="entry name" value="Ptyr_pPase"/>
</dbReference>
<dbReference type="Pfam" id="PF01451">
    <property type="entry name" value="LMWPc"/>
    <property type="match status" value="1"/>
</dbReference>
<dbReference type="SUPFAM" id="SSF52788">
    <property type="entry name" value="Phosphotyrosine protein phosphatases I"/>
    <property type="match status" value="1"/>
</dbReference>
<feature type="domain" description="Phosphotyrosine protein phosphatase I" evidence="2">
    <location>
        <begin position="37"/>
        <end position="219"/>
    </location>
</feature>
<dbReference type="PANTHER" id="PTHR11717:SF7">
    <property type="entry name" value="LOW MOLECULAR WEIGHT PHOSPHOTYROSINE PROTEIN PHOSPHATASE"/>
    <property type="match status" value="1"/>
</dbReference>
<organism evidence="3 4">
    <name type="scientific">Nakamurella endophytica</name>
    <dbReference type="NCBI Taxonomy" id="1748367"/>
    <lineage>
        <taxon>Bacteria</taxon>
        <taxon>Bacillati</taxon>
        <taxon>Actinomycetota</taxon>
        <taxon>Actinomycetes</taxon>
        <taxon>Nakamurellales</taxon>
        <taxon>Nakamurellaceae</taxon>
        <taxon>Nakamurella</taxon>
    </lineage>
</organism>
<sequence>MERYASTQRGGWAVVSHRSTEEAGERAGAVADGFDDFRVLLVCTANLCRSPMGQFLLDTAVSAAWAGHGRWIVGSAGVLAADNRPMHRRAAKVLADHGIDGSRFRSRRLRPSLLESADLVLTATRDHRAEAARLHPPVLRKLFTVNQFAYLLAHSPVPPPAQTAAEAGRSLIDAAVAARGRVQARTVEDDLADPVDRPLRAFRECAQILSRDVAQFQRLLAQP</sequence>
<dbReference type="GO" id="GO:0004725">
    <property type="term" value="F:protein tyrosine phosphatase activity"/>
    <property type="evidence" value="ECO:0007669"/>
    <property type="project" value="UniProtKB-EC"/>
</dbReference>
<dbReference type="InterPro" id="IPR050438">
    <property type="entry name" value="LMW_PTPase"/>
</dbReference>
<dbReference type="Gene3D" id="3.40.50.2300">
    <property type="match status" value="1"/>
</dbReference>
<gene>
    <name evidence="3" type="ORF">GCM10011594_03630</name>
</gene>
<name>A0A917SL09_9ACTN</name>
<proteinExistence type="predicted"/>
<dbReference type="PANTHER" id="PTHR11717">
    <property type="entry name" value="LOW MOLECULAR WEIGHT PROTEIN TYROSINE PHOSPHATASE"/>
    <property type="match status" value="1"/>
</dbReference>
<accession>A0A917SL09</accession>
<dbReference type="InterPro" id="IPR036196">
    <property type="entry name" value="Ptyr_pPase_sf"/>
</dbReference>
<keyword evidence="4" id="KW-1185">Reference proteome</keyword>
<evidence type="ECO:0000313" key="3">
    <source>
        <dbReference type="EMBL" id="GGL87339.1"/>
    </source>
</evidence>
<comment type="caution">
    <text evidence="3">The sequence shown here is derived from an EMBL/GenBank/DDBJ whole genome shotgun (WGS) entry which is preliminary data.</text>
</comment>
<protein>
    <recommendedName>
        <fullName evidence="1">protein-tyrosine-phosphatase</fullName>
        <ecNumber evidence="1">3.1.3.48</ecNumber>
    </recommendedName>
</protein>
<evidence type="ECO:0000313" key="4">
    <source>
        <dbReference type="Proteomes" id="UP000655208"/>
    </source>
</evidence>
<evidence type="ECO:0000256" key="1">
    <source>
        <dbReference type="ARBA" id="ARBA00013064"/>
    </source>
</evidence>
<dbReference type="Proteomes" id="UP000655208">
    <property type="component" value="Unassembled WGS sequence"/>
</dbReference>
<dbReference type="EMBL" id="BMNA01000001">
    <property type="protein sequence ID" value="GGL87339.1"/>
    <property type="molecule type" value="Genomic_DNA"/>
</dbReference>
<dbReference type="EC" id="3.1.3.48" evidence="1"/>
<dbReference type="AlphaFoldDB" id="A0A917SL09"/>
<evidence type="ECO:0000259" key="2">
    <source>
        <dbReference type="SMART" id="SM00226"/>
    </source>
</evidence>
<dbReference type="SMART" id="SM00226">
    <property type="entry name" value="LMWPc"/>
    <property type="match status" value="1"/>
</dbReference>